<protein>
    <submittedName>
        <fullName evidence="2">DUF302 domain-containing protein</fullName>
    </submittedName>
</protein>
<dbReference type="PANTHER" id="PTHR38342">
    <property type="entry name" value="SLR5037 PROTEIN"/>
    <property type="match status" value="1"/>
</dbReference>
<name>A0ABT6NCV2_9FIRM</name>
<evidence type="ECO:0000259" key="1">
    <source>
        <dbReference type="Pfam" id="PF03625"/>
    </source>
</evidence>
<dbReference type="EMBL" id="JARYZI010000005">
    <property type="protein sequence ID" value="MDH8678241.1"/>
    <property type="molecule type" value="Genomic_DNA"/>
</dbReference>
<dbReference type="PANTHER" id="PTHR38342:SF1">
    <property type="entry name" value="SLR5037 PROTEIN"/>
    <property type="match status" value="1"/>
</dbReference>
<sequence length="125" mass="14345">MDFIYQLKSNKSFEETRAVLKSELSKVGFGVLWELNFKDKLSEKGLEFKEDFLVMEVCNPSKAKEVLEIDLQMGFMLPCKVGVYTKENEVFVGMMKPSALVDHVQLKEVAMKVEEDLKHAIEHAI</sequence>
<organism evidence="2 3">
    <name type="scientific">Fusibacter bizertensis</name>
    <dbReference type="NCBI Taxonomy" id="1488331"/>
    <lineage>
        <taxon>Bacteria</taxon>
        <taxon>Bacillati</taxon>
        <taxon>Bacillota</taxon>
        <taxon>Clostridia</taxon>
        <taxon>Eubacteriales</taxon>
        <taxon>Eubacteriales Family XII. Incertae Sedis</taxon>
        <taxon>Fusibacter</taxon>
    </lineage>
</organism>
<comment type="caution">
    <text evidence="2">The sequence shown here is derived from an EMBL/GenBank/DDBJ whole genome shotgun (WGS) entry which is preliminary data.</text>
</comment>
<evidence type="ECO:0000313" key="3">
    <source>
        <dbReference type="Proteomes" id="UP001158045"/>
    </source>
</evidence>
<accession>A0ABT6NCV2</accession>
<proteinExistence type="predicted"/>
<reference evidence="2 3" key="1">
    <citation type="submission" date="2023-04" db="EMBL/GenBank/DDBJ databases">
        <title>Fusibacter bizertensis strain WBS, isolated from littoral bottom sediments of the Arctic seas - biochemical and genomic analysis.</title>
        <authorList>
            <person name="Brioukhanov A.L."/>
        </authorList>
    </citation>
    <scope>NUCLEOTIDE SEQUENCE [LARGE SCALE GENOMIC DNA]</scope>
    <source>
        <strain evidence="2 3">WBS</strain>
    </source>
</reference>
<dbReference type="PIRSF" id="PIRSF021774">
    <property type="entry name" value="UCP021774"/>
    <property type="match status" value="1"/>
</dbReference>
<dbReference type="InterPro" id="IPR016796">
    <property type="entry name" value="UCP021774"/>
</dbReference>
<gene>
    <name evidence="2" type="ORF">QE109_08785</name>
</gene>
<dbReference type="CDD" id="cd14797">
    <property type="entry name" value="DUF302"/>
    <property type="match status" value="1"/>
</dbReference>
<evidence type="ECO:0000313" key="2">
    <source>
        <dbReference type="EMBL" id="MDH8678241.1"/>
    </source>
</evidence>
<dbReference type="InterPro" id="IPR035923">
    <property type="entry name" value="TT1751-like_sf"/>
</dbReference>
<dbReference type="SUPFAM" id="SSF103247">
    <property type="entry name" value="TT1751-like"/>
    <property type="match status" value="1"/>
</dbReference>
<dbReference type="Proteomes" id="UP001158045">
    <property type="component" value="Unassembled WGS sequence"/>
</dbReference>
<keyword evidence="3" id="KW-1185">Reference proteome</keyword>
<dbReference type="RefSeq" id="WP_281094081.1">
    <property type="nucleotide sequence ID" value="NZ_JARYZI010000005.1"/>
</dbReference>
<feature type="domain" description="DUF302" evidence="1">
    <location>
        <begin position="36"/>
        <end position="97"/>
    </location>
</feature>
<dbReference type="Pfam" id="PF03625">
    <property type="entry name" value="DUF302"/>
    <property type="match status" value="1"/>
</dbReference>
<dbReference type="InterPro" id="IPR005180">
    <property type="entry name" value="DUF302"/>
</dbReference>
<dbReference type="Gene3D" id="3.30.310.70">
    <property type="entry name" value="TT1751-like domain"/>
    <property type="match status" value="1"/>
</dbReference>